<dbReference type="CDD" id="cd23799">
    <property type="entry name" value="UBCc_UBE2J"/>
    <property type="match status" value="1"/>
</dbReference>
<dbReference type="PROSITE" id="PS50127">
    <property type="entry name" value="UBC_2"/>
    <property type="match status" value="1"/>
</dbReference>
<sequence>MASKAAIKRLTKEYQMMEKDPPPFCFARPLESDILTWHFILRGPPGTPYEGGEYWGQLIFPSDYPFKAPGMKVATPNGRFTENALICTSMSNFHQHSWNPSWSVANILIGLHSFMNAEDIATGAMTATPEQRKTWASRSHSWNVNQPRFKKIFPEYAADSVNAVDLPNMGQTMPPKGKKEKAGDSSSPAKAAPGVGGGKSE</sequence>
<evidence type="ECO:0000259" key="3">
    <source>
        <dbReference type="PROSITE" id="PS50127"/>
    </source>
</evidence>
<dbReference type="SMART" id="SM00212">
    <property type="entry name" value="UBCc"/>
    <property type="match status" value="1"/>
</dbReference>
<evidence type="ECO:0000313" key="4">
    <source>
        <dbReference type="EMBL" id="PWN21713.1"/>
    </source>
</evidence>
<dbReference type="InterPro" id="IPR016135">
    <property type="entry name" value="UBQ-conjugating_enzyme/RWD"/>
</dbReference>
<evidence type="ECO:0000313" key="5">
    <source>
        <dbReference type="Proteomes" id="UP000245942"/>
    </source>
</evidence>
<accession>A0A316UBD6</accession>
<feature type="region of interest" description="Disordered" evidence="2">
    <location>
        <begin position="164"/>
        <end position="201"/>
    </location>
</feature>
<dbReference type="OrthoDB" id="1158011at2759"/>
<gene>
    <name evidence="4" type="ORF">BCV69DRAFT_281649</name>
</gene>
<protein>
    <submittedName>
        <fullName evidence="4">UBC-like protein</fullName>
    </submittedName>
</protein>
<dbReference type="FunFam" id="3.10.110.10:FF:000109">
    <property type="entry name" value="Ubiquitin-conjugating enzyme E2 J2-like"/>
    <property type="match status" value="1"/>
</dbReference>
<dbReference type="STRING" id="1684307.A0A316UBD6"/>
<dbReference type="EMBL" id="KZ819324">
    <property type="protein sequence ID" value="PWN21713.1"/>
    <property type="molecule type" value="Genomic_DNA"/>
</dbReference>
<keyword evidence="5" id="KW-1185">Reference proteome</keyword>
<dbReference type="InterPro" id="IPR050113">
    <property type="entry name" value="Ub_conjugating_enzyme"/>
</dbReference>
<dbReference type="Gene3D" id="3.10.110.10">
    <property type="entry name" value="Ubiquitin Conjugating Enzyme"/>
    <property type="match status" value="1"/>
</dbReference>
<dbReference type="SUPFAM" id="SSF54495">
    <property type="entry name" value="UBC-like"/>
    <property type="match status" value="1"/>
</dbReference>
<reference evidence="4 5" key="1">
    <citation type="journal article" date="2018" name="Mol. Biol. Evol.">
        <title>Broad Genomic Sampling Reveals a Smut Pathogenic Ancestry of the Fungal Clade Ustilaginomycotina.</title>
        <authorList>
            <person name="Kijpornyongpan T."/>
            <person name="Mondo S.J."/>
            <person name="Barry K."/>
            <person name="Sandor L."/>
            <person name="Lee J."/>
            <person name="Lipzen A."/>
            <person name="Pangilinan J."/>
            <person name="LaButti K."/>
            <person name="Hainaut M."/>
            <person name="Henrissat B."/>
            <person name="Grigoriev I.V."/>
            <person name="Spatafora J.W."/>
            <person name="Aime M.C."/>
        </authorList>
    </citation>
    <scope>NUCLEOTIDE SEQUENCE [LARGE SCALE GENOMIC DNA]</scope>
    <source>
        <strain evidence="4 5">MCA 4718</strain>
    </source>
</reference>
<evidence type="ECO:0000256" key="1">
    <source>
        <dbReference type="ARBA" id="ARBA00022786"/>
    </source>
</evidence>
<dbReference type="InterPro" id="IPR000608">
    <property type="entry name" value="UBC"/>
</dbReference>
<name>A0A316UBD6_9BASI</name>
<evidence type="ECO:0000256" key="2">
    <source>
        <dbReference type="SAM" id="MobiDB-lite"/>
    </source>
</evidence>
<dbReference type="PANTHER" id="PTHR24067">
    <property type="entry name" value="UBIQUITIN-CONJUGATING ENZYME E2"/>
    <property type="match status" value="1"/>
</dbReference>
<organism evidence="4 5">
    <name type="scientific">Pseudomicrostroma glucosiphilum</name>
    <dbReference type="NCBI Taxonomy" id="1684307"/>
    <lineage>
        <taxon>Eukaryota</taxon>
        <taxon>Fungi</taxon>
        <taxon>Dikarya</taxon>
        <taxon>Basidiomycota</taxon>
        <taxon>Ustilaginomycotina</taxon>
        <taxon>Exobasidiomycetes</taxon>
        <taxon>Microstromatales</taxon>
        <taxon>Microstromatales incertae sedis</taxon>
        <taxon>Pseudomicrostroma</taxon>
    </lineage>
</organism>
<dbReference type="Proteomes" id="UP000245942">
    <property type="component" value="Unassembled WGS sequence"/>
</dbReference>
<dbReference type="AlphaFoldDB" id="A0A316UBD6"/>
<dbReference type="GeneID" id="37013787"/>
<feature type="domain" description="UBC core" evidence="3">
    <location>
        <begin position="5"/>
        <end position="162"/>
    </location>
</feature>
<dbReference type="RefSeq" id="XP_025348873.1">
    <property type="nucleotide sequence ID" value="XM_025492053.1"/>
</dbReference>
<proteinExistence type="predicted"/>
<dbReference type="Pfam" id="PF00179">
    <property type="entry name" value="UQ_con"/>
    <property type="match status" value="1"/>
</dbReference>
<keyword evidence="1" id="KW-0833">Ubl conjugation pathway</keyword>